<comment type="subcellular location">
    <subcellularLocation>
        <location evidence="5">Cytoplasm</location>
    </subcellularLocation>
</comment>
<dbReference type="GO" id="GO:0008270">
    <property type="term" value="F:zinc ion binding"/>
    <property type="evidence" value="ECO:0007669"/>
    <property type="project" value="UniProtKB-KW"/>
</dbReference>
<comment type="catalytic activity">
    <reaction evidence="1 5">
        <text>S-ubiquitinyl-[E2 ubiquitin-conjugating enzyme]-L-cysteine + [acceptor protein]-L-lysine = [E2 ubiquitin-conjugating enzyme]-L-cysteine + N(6)-ubiquitinyl-[acceptor protein]-L-lysine.</text>
        <dbReference type="EC" id="2.3.2.27"/>
    </reaction>
</comment>
<evidence type="ECO:0000259" key="6">
    <source>
        <dbReference type="Pfam" id="PF18102"/>
    </source>
</evidence>
<keyword evidence="5" id="KW-0862">Zinc</keyword>
<comment type="similarity">
    <text evidence="5">Belongs to the Deltex family.</text>
</comment>
<dbReference type="GO" id="GO:0061630">
    <property type="term" value="F:ubiquitin protein ligase activity"/>
    <property type="evidence" value="ECO:0007669"/>
    <property type="project" value="UniProtKB-UniRule"/>
</dbReference>
<reference evidence="7" key="1">
    <citation type="submission" date="2023-10" db="EMBL/GenBank/DDBJ databases">
        <title>Genome assembly of Pristionchus species.</title>
        <authorList>
            <person name="Yoshida K."/>
            <person name="Sommer R.J."/>
        </authorList>
    </citation>
    <scope>NUCLEOTIDE SEQUENCE</scope>
    <source>
        <strain evidence="7">RS5133</strain>
    </source>
</reference>
<evidence type="ECO:0000313" key="8">
    <source>
        <dbReference type="Proteomes" id="UP001432322"/>
    </source>
</evidence>
<name>A0AAV5WN28_9BILA</name>
<evidence type="ECO:0000256" key="3">
    <source>
        <dbReference type="ARBA" id="ARBA00022679"/>
    </source>
</evidence>
<comment type="pathway">
    <text evidence="2 5">Protein modification; protein ubiquitination.</text>
</comment>
<dbReference type="Gene3D" id="3.30.390.130">
    <property type="match status" value="1"/>
</dbReference>
<gene>
    <name evidence="7" type="ORF">PFISCL1PPCAC_23330</name>
</gene>
<dbReference type="PANTHER" id="PTHR12622">
    <property type="entry name" value="DELTEX-RELATED"/>
    <property type="match status" value="1"/>
</dbReference>
<evidence type="ECO:0000256" key="2">
    <source>
        <dbReference type="ARBA" id="ARBA00004906"/>
    </source>
</evidence>
<evidence type="ECO:0000313" key="7">
    <source>
        <dbReference type="EMBL" id="GMT32033.1"/>
    </source>
</evidence>
<dbReference type="EC" id="2.3.2.27" evidence="5"/>
<accession>A0AAV5WN28</accession>
<keyword evidence="4 5" id="KW-0479">Metal-binding</keyword>
<keyword evidence="5" id="KW-0863">Zinc-finger</keyword>
<dbReference type="InterPro" id="IPR039396">
    <property type="entry name" value="Deltex_C"/>
</dbReference>
<dbReference type="CDD" id="cd09633">
    <property type="entry name" value="Deltex_C"/>
    <property type="match status" value="1"/>
</dbReference>
<dbReference type="GO" id="GO:0016567">
    <property type="term" value="P:protein ubiquitination"/>
    <property type="evidence" value="ECO:0007669"/>
    <property type="project" value="UniProtKB-UniRule"/>
</dbReference>
<keyword evidence="8" id="KW-1185">Reference proteome</keyword>
<keyword evidence="3 5" id="KW-0808">Transferase</keyword>
<feature type="domain" description="Deltex C-terminal" evidence="6">
    <location>
        <begin position="7"/>
        <end position="116"/>
    </location>
</feature>
<protein>
    <recommendedName>
        <fullName evidence="5">E3 ubiquitin-protein ligase</fullName>
        <ecNumber evidence="5">2.3.2.27</ecNumber>
    </recommendedName>
</protein>
<dbReference type="GO" id="GO:0007219">
    <property type="term" value="P:Notch signaling pathway"/>
    <property type="evidence" value="ECO:0007669"/>
    <property type="project" value="InterPro"/>
</dbReference>
<proteinExistence type="inferred from homology"/>
<feature type="non-terminal residue" evidence="7">
    <location>
        <position position="1"/>
    </location>
</feature>
<dbReference type="EMBL" id="BTSY01000006">
    <property type="protein sequence ID" value="GMT32033.1"/>
    <property type="molecule type" value="Genomic_DNA"/>
</dbReference>
<evidence type="ECO:0000256" key="1">
    <source>
        <dbReference type="ARBA" id="ARBA00000900"/>
    </source>
</evidence>
<dbReference type="GO" id="GO:0005737">
    <property type="term" value="C:cytoplasm"/>
    <property type="evidence" value="ECO:0007669"/>
    <property type="project" value="UniProtKB-SubCell"/>
</dbReference>
<dbReference type="InterPro" id="IPR039398">
    <property type="entry name" value="Deltex_fam"/>
</dbReference>
<sequence>EEEEEEEGGVIVIHYSFRDGIQGPQHARPGVPYYGTRRVAYLPNTEAGRMALRLLEKAFECKLTFTVGDSVTTGMKNVVVWNVHHKTNMEGGPQAYGYPYPTYLFRLTEELAALGITEELL</sequence>
<dbReference type="Pfam" id="PF18102">
    <property type="entry name" value="DTC"/>
    <property type="match status" value="1"/>
</dbReference>
<organism evidence="7 8">
    <name type="scientific">Pristionchus fissidentatus</name>
    <dbReference type="NCBI Taxonomy" id="1538716"/>
    <lineage>
        <taxon>Eukaryota</taxon>
        <taxon>Metazoa</taxon>
        <taxon>Ecdysozoa</taxon>
        <taxon>Nematoda</taxon>
        <taxon>Chromadorea</taxon>
        <taxon>Rhabditida</taxon>
        <taxon>Rhabditina</taxon>
        <taxon>Diplogasteromorpha</taxon>
        <taxon>Diplogasteroidea</taxon>
        <taxon>Neodiplogasteridae</taxon>
        <taxon>Pristionchus</taxon>
    </lineage>
</organism>
<keyword evidence="5" id="KW-0963">Cytoplasm</keyword>
<evidence type="ECO:0000256" key="5">
    <source>
        <dbReference type="RuleBase" id="RU367105"/>
    </source>
</evidence>
<comment type="caution">
    <text evidence="7">The sequence shown here is derived from an EMBL/GenBank/DDBJ whole genome shotgun (WGS) entry which is preliminary data.</text>
</comment>
<dbReference type="AlphaFoldDB" id="A0AAV5WN28"/>
<evidence type="ECO:0000256" key="4">
    <source>
        <dbReference type="ARBA" id="ARBA00022723"/>
    </source>
</evidence>
<dbReference type="InterPro" id="IPR039399">
    <property type="entry name" value="Deltex_C_sf"/>
</dbReference>
<dbReference type="Proteomes" id="UP001432322">
    <property type="component" value="Unassembled WGS sequence"/>
</dbReference>